<evidence type="ECO:0000313" key="3">
    <source>
        <dbReference type="Proteomes" id="UP000075243"/>
    </source>
</evidence>
<accession>A0A151SJZ1</accession>
<dbReference type="Proteomes" id="UP000075243">
    <property type="component" value="Chromosome 11"/>
</dbReference>
<dbReference type="GO" id="GO:0042054">
    <property type="term" value="F:histone methyltransferase activity"/>
    <property type="evidence" value="ECO:0007669"/>
    <property type="project" value="TreeGrafter"/>
</dbReference>
<dbReference type="GO" id="GO:0032259">
    <property type="term" value="P:methylation"/>
    <property type="evidence" value="ECO:0007669"/>
    <property type="project" value="UniProtKB-KW"/>
</dbReference>
<evidence type="ECO:0000313" key="2">
    <source>
        <dbReference type="EMBL" id="KYP55156.1"/>
    </source>
</evidence>
<keyword evidence="2" id="KW-0489">Methyltransferase</keyword>
<dbReference type="Gene3D" id="2.170.270.10">
    <property type="entry name" value="SET domain"/>
    <property type="match status" value="1"/>
</dbReference>
<dbReference type="SUPFAM" id="SSF82199">
    <property type="entry name" value="SET domain"/>
    <property type="match status" value="1"/>
</dbReference>
<dbReference type="EMBL" id="CM003613">
    <property type="protein sequence ID" value="KYP55156.1"/>
    <property type="molecule type" value="Genomic_DNA"/>
</dbReference>
<organism evidence="2 3">
    <name type="scientific">Cajanus cajan</name>
    <name type="common">Pigeon pea</name>
    <name type="synonym">Cajanus indicus</name>
    <dbReference type="NCBI Taxonomy" id="3821"/>
    <lineage>
        <taxon>Eukaryota</taxon>
        <taxon>Viridiplantae</taxon>
        <taxon>Streptophyta</taxon>
        <taxon>Embryophyta</taxon>
        <taxon>Tracheophyta</taxon>
        <taxon>Spermatophyta</taxon>
        <taxon>Magnoliopsida</taxon>
        <taxon>eudicotyledons</taxon>
        <taxon>Gunneridae</taxon>
        <taxon>Pentapetalae</taxon>
        <taxon>rosids</taxon>
        <taxon>fabids</taxon>
        <taxon>Fabales</taxon>
        <taxon>Fabaceae</taxon>
        <taxon>Papilionoideae</taxon>
        <taxon>50 kb inversion clade</taxon>
        <taxon>NPAAA clade</taxon>
        <taxon>indigoferoid/millettioid clade</taxon>
        <taxon>Phaseoleae</taxon>
        <taxon>Cajanus</taxon>
    </lineage>
</organism>
<gene>
    <name evidence="2" type="ORF">KK1_001362</name>
</gene>
<dbReference type="AlphaFoldDB" id="A0A151SJZ1"/>
<reference evidence="2 3" key="1">
    <citation type="journal article" date="2012" name="Nat. Biotechnol.">
        <title>Draft genome sequence of pigeonpea (Cajanus cajan), an orphan legume crop of resource-poor farmers.</title>
        <authorList>
            <person name="Varshney R.K."/>
            <person name="Chen W."/>
            <person name="Li Y."/>
            <person name="Bharti A.K."/>
            <person name="Saxena R.K."/>
            <person name="Schlueter J.A."/>
            <person name="Donoghue M.T."/>
            <person name="Azam S."/>
            <person name="Fan G."/>
            <person name="Whaley A.M."/>
            <person name="Farmer A.D."/>
            <person name="Sheridan J."/>
            <person name="Iwata A."/>
            <person name="Tuteja R."/>
            <person name="Penmetsa R.V."/>
            <person name="Wu W."/>
            <person name="Upadhyaya H.D."/>
            <person name="Yang S.P."/>
            <person name="Shah T."/>
            <person name="Saxena K.B."/>
            <person name="Michael T."/>
            <person name="McCombie W.R."/>
            <person name="Yang B."/>
            <person name="Zhang G."/>
            <person name="Yang H."/>
            <person name="Wang J."/>
            <person name="Spillane C."/>
            <person name="Cook D.R."/>
            <person name="May G.D."/>
            <person name="Xu X."/>
            <person name="Jackson S.A."/>
        </authorList>
    </citation>
    <scope>NUCLEOTIDE SEQUENCE [LARGE SCALE GENOMIC DNA]</scope>
    <source>
        <strain evidence="3">cv. Asha</strain>
    </source>
</reference>
<dbReference type="GO" id="GO:0003690">
    <property type="term" value="F:double-stranded DNA binding"/>
    <property type="evidence" value="ECO:0007669"/>
    <property type="project" value="TreeGrafter"/>
</dbReference>
<dbReference type="InterPro" id="IPR051357">
    <property type="entry name" value="H3K9_HMTase_SUVAR3-9"/>
</dbReference>
<dbReference type="InterPro" id="IPR046341">
    <property type="entry name" value="SET_dom_sf"/>
</dbReference>
<keyword evidence="2" id="KW-0808">Transferase</keyword>
<proteinExistence type="predicted"/>
<dbReference type="SMART" id="SM00317">
    <property type="entry name" value="SET"/>
    <property type="match status" value="1"/>
</dbReference>
<sequence length="180" mass="20480">MPYDCNKRLASLMESSLIYECGPSCRCSSSCTNRVSQHGIQFQLEIFMTKLKGWGVRARSFIPSRSFVCAYLGEVRNNRHCESRPDFDDYILKIGVGKGFIDASRCGNIGRFINHSCSPNLIVKDVTNDHSDKNLPYKVLFAVKDIPAGRELSYDYKSSKRNYFRFGIIFATVDHRIAIV</sequence>
<dbReference type="PROSITE" id="PS50280">
    <property type="entry name" value="SET"/>
    <property type="match status" value="1"/>
</dbReference>
<dbReference type="PANTHER" id="PTHR45660:SF46">
    <property type="entry name" value="HISTONE-LYSINE N-METHYLTRANSFERASE, H3 LYSINE-9 SPECIFIC SUVH6"/>
    <property type="match status" value="1"/>
</dbReference>
<dbReference type="InterPro" id="IPR001214">
    <property type="entry name" value="SET_dom"/>
</dbReference>
<keyword evidence="3" id="KW-1185">Reference proteome</keyword>
<dbReference type="Gramene" id="C.cajan_01329.t">
    <property type="protein sequence ID" value="C.cajan_01329.t"/>
    <property type="gene ID" value="C.cajan_01329"/>
</dbReference>
<evidence type="ECO:0000259" key="1">
    <source>
        <dbReference type="PROSITE" id="PS50280"/>
    </source>
</evidence>
<dbReference type="STRING" id="3821.A0A151SJZ1"/>
<feature type="domain" description="SET" evidence="1">
    <location>
        <begin position="42"/>
        <end position="157"/>
    </location>
</feature>
<dbReference type="Pfam" id="PF00856">
    <property type="entry name" value="SET"/>
    <property type="match status" value="1"/>
</dbReference>
<name>A0A151SJZ1_CAJCA</name>
<dbReference type="PANTHER" id="PTHR45660">
    <property type="entry name" value="HISTONE-LYSINE N-METHYLTRANSFERASE SETMAR"/>
    <property type="match status" value="1"/>
</dbReference>
<dbReference type="EC" id="2.1.1.43" evidence="2"/>
<dbReference type="OMA" id="DGRQCCL"/>
<protein>
    <submittedName>
        <fullName evidence="2">Histone-lysine N-methyltransferase, H3 lysine-9 specific SUVH5</fullName>
        <ecNumber evidence="2">2.1.1.43</ecNumber>
    </submittedName>
</protein>